<organism evidence="2 3">
    <name type="scientific">Vigna mungo</name>
    <name type="common">Black gram</name>
    <name type="synonym">Phaseolus mungo</name>
    <dbReference type="NCBI Taxonomy" id="3915"/>
    <lineage>
        <taxon>Eukaryota</taxon>
        <taxon>Viridiplantae</taxon>
        <taxon>Streptophyta</taxon>
        <taxon>Embryophyta</taxon>
        <taxon>Tracheophyta</taxon>
        <taxon>Spermatophyta</taxon>
        <taxon>Magnoliopsida</taxon>
        <taxon>eudicotyledons</taxon>
        <taxon>Gunneridae</taxon>
        <taxon>Pentapetalae</taxon>
        <taxon>rosids</taxon>
        <taxon>fabids</taxon>
        <taxon>Fabales</taxon>
        <taxon>Fabaceae</taxon>
        <taxon>Papilionoideae</taxon>
        <taxon>50 kb inversion clade</taxon>
        <taxon>NPAAA clade</taxon>
        <taxon>indigoferoid/millettioid clade</taxon>
        <taxon>Phaseoleae</taxon>
        <taxon>Vigna</taxon>
    </lineage>
</organism>
<dbReference type="AlphaFoldDB" id="A0AAQ3N948"/>
<feature type="domain" description="Retrotransposon gag" evidence="1">
    <location>
        <begin position="47"/>
        <end position="134"/>
    </location>
</feature>
<sequence length="175" mass="20235">MGAMINWRKRVELPVFEGGEPWNWISRAEKFFEVQKVEEEENMQLSFISMEGYAGSWFRFWREKTKNYSWEGLKRALGIRFGEGTRGTVNEKPSAIKQTGLVEDYVRDFEVLVGQTTQIPEEQILGYFLAGLREEVSNHVRPHDPPDLMIAMRVARDVEKLCTPLKTEGGTGFKN</sequence>
<accession>A0AAQ3N948</accession>
<evidence type="ECO:0000313" key="3">
    <source>
        <dbReference type="Proteomes" id="UP001374535"/>
    </source>
</evidence>
<name>A0AAQ3N948_VIGMU</name>
<dbReference type="Proteomes" id="UP001374535">
    <property type="component" value="Chromosome 6"/>
</dbReference>
<dbReference type="EMBL" id="CP144695">
    <property type="protein sequence ID" value="WVZ05549.1"/>
    <property type="molecule type" value="Genomic_DNA"/>
</dbReference>
<gene>
    <name evidence="2" type="ORF">V8G54_018895</name>
</gene>
<reference evidence="2 3" key="1">
    <citation type="journal article" date="2023" name="Life. Sci Alliance">
        <title>Evolutionary insights into 3D genome organization and epigenetic landscape of Vigna mungo.</title>
        <authorList>
            <person name="Junaid A."/>
            <person name="Singh B."/>
            <person name="Bhatia S."/>
        </authorList>
    </citation>
    <scope>NUCLEOTIDE SEQUENCE [LARGE SCALE GENOMIC DNA]</scope>
    <source>
        <strain evidence="2">Urdbean</strain>
    </source>
</reference>
<keyword evidence="3" id="KW-1185">Reference proteome</keyword>
<evidence type="ECO:0000313" key="2">
    <source>
        <dbReference type="EMBL" id="WVZ05549.1"/>
    </source>
</evidence>
<proteinExistence type="predicted"/>
<dbReference type="Pfam" id="PF03732">
    <property type="entry name" value="Retrotrans_gag"/>
    <property type="match status" value="1"/>
</dbReference>
<protein>
    <recommendedName>
        <fullName evidence="1">Retrotransposon gag domain-containing protein</fullName>
    </recommendedName>
</protein>
<evidence type="ECO:0000259" key="1">
    <source>
        <dbReference type="Pfam" id="PF03732"/>
    </source>
</evidence>
<dbReference type="InterPro" id="IPR005162">
    <property type="entry name" value="Retrotrans_gag_dom"/>
</dbReference>